<keyword evidence="1" id="KW-0472">Membrane</keyword>
<sequence length="263" mass="27594">MARTDHARGARRFAVERALAPHVDPQWAQDVLVELRVLGVDGTDIARVLSDVEVHVVATGEDAAVAFGDPVDYARSLALPVEPGDGQDARGVDVLQSAAQIVGVIVLFEGASALGRGEDAVLTWGMLCSALLATGATALLLRHGERVLRAVVRSRARRLLVSVLVSALVVAMVVAVLLVVLPTLLLTAAASTVRAPVALVVGCVLFLGATTLGIVRAARVPEDPVWLAEHGTPQHRWLWLSSVPLVAAVVLGVVAMYFLGRAS</sequence>
<feature type="transmembrane region" description="Helical" evidence="1">
    <location>
        <begin position="121"/>
        <end position="141"/>
    </location>
</feature>
<feature type="transmembrane region" description="Helical" evidence="1">
    <location>
        <begin position="197"/>
        <end position="217"/>
    </location>
</feature>
<accession>A0A4Y3KI60</accession>
<proteinExistence type="predicted"/>
<feature type="transmembrane region" description="Helical" evidence="1">
    <location>
        <begin position="161"/>
        <end position="185"/>
    </location>
</feature>
<keyword evidence="1" id="KW-0812">Transmembrane</keyword>
<comment type="caution">
    <text evidence="2">The sequence shown here is derived from an EMBL/GenBank/DDBJ whole genome shotgun (WGS) entry which is preliminary data.</text>
</comment>
<protein>
    <submittedName>
        <fullName evidence="2">Uncharacterized protein</fullName>
    </submittedName>
</protein>
<keyword evidence="3" id="KW-1185">Reference proteome</keyword>
<dbReference type="Proteomes" id="UP000315842">
    <property type="component" value="Unassembled WGS sequence"/>
</dbReference>
<evidence type="ECO:0000313" key="3">
    <source>
        <dbReference type="Proteomes" id="UP000315842"/>
    </source>
</evidence>
<keyword evidence="1" id="KW-1133">Transmembrane helix</keyword>
<organism evidence="2 3">
    <name type="scientific">Cellulomonas uda</name>
    <dbReference type="NCBI Taxonomy" id="1714"/>
    <lineage>
        <taxon>Bacteria</taxon>
        <taxon>Bacillati</taxon>
        <taxon>Actinomycetota</taxon>
        <taxon>Actinomycetes</taxon>
        <taxon>Micrococcales</taxon>
        <taxon>Cellulomonadaceae</taxon>
        <taxon>Cellulomonas</taxon>
    </lineage>
</organism>
<gene>
    <name evidence="2" type="ORF">CUD01_30940</name>
</gene>
<evidence type="ECO:0000313" key="2">
    <source>
        <dbReference type="EMBL" id="GEA82650.1"/>
    </source>
</evidence>
<feature type="transmembrane region" description="Helical" evidence="1">
    <location>
        <begin position="237"/>
        <end position="259"/>
    </location>
</feature>
<dbReference type="EMBL" id="BJLP01000076">
    <property type="protein sequence ID" value="GEA82650.1"/>
    <property type="molecule type" value="Genomic_DNA"/>
</dbReference>
<reference evidence="2 3" key="1">
    <citation type="submission" date="2019-06" db="EMBL/GenBank/DDBJ databases">
        <title>Whole genome shotgun sequence of Cellulomonas uda NBRC 3747.</title>
        <authorList>
            <person name="Hosoyama A."/>
            <person name="Uohara A."/>
            <person name="Ohji S."/>
            <person name="Ichikawa N."/>
        </authorList>
    </citation>
    <scope>NUCLEOTIDE SEQUENCE [LARGE SCALE GENOMIC DNA]</scope>
    <source>
        <strain evidence="2 3">NBRC 3747</strain>
    </source>
</reference>
<dbReference type="RefSeq" id="WP_141322449.1">
    <property type="nucleotide sequence ID" value="NZ_BJLP01000076.1"/>
</dbReference>
<dbReference type="AlphaFoldDB" id="A0A4Y3KI60"/>
<evidence type="ECO:0000256" key="1">
    <source>
        <dbReference type="SAM" id="Phobius"/>
    </source>
</evidence>
<name>A0A4Y3KI60_CELUD</name>